<gene>
    <name evidence="1" type="ORF">LCGC14_0892080</name>
</gene>
<organism evidence="1">
    <name type="scientific">marine sediment metagenome</name>
    <dbReference type="NCBI Taxonomy" id="412755"/>
    <lineage>
        <taxon>unclassified sequences</taxon>
        <taxon>metagenomes</taxon>
        <taxon>ecological metagenomes</taxon>
    </lineage>
</organism>
<dbReference type="AlphaFoldDB" id="A0A0F9NYW4"/>
<accession>A0A0F9NYW4</accession>
<name>A0A0F9NYW4_9ZZZZ</name>
<proteinExistence type="predicted"/>
<comment type="caution">
    <text evidence="1">The sequence shown here is derived from an EMBL/GenBank/DDBJ whole genome shotgun (WGS) entry which is preliminary data.</text>
</comment>
<reference evidence="1" key="1">
    <citation type="journal article" date="2015" name="Nature">
        <title>Complex archaea that bridge the gap between prokaryotes and eukaryotes.</title>
        <authorList>
            <person name="Spang A."/>
            <person name="Saw J.H."/>
            <person name="Jorgensen S.L."/>
            <person name="Zaremba-Niedzwiedzka K."/>
            <person name="Martijn J."/>
            <person name="Lind A.E."/>
            <person name="van Eijk R."/>
            <person name="Schleper C."/>
            <person name="Guy L."/>
            <person name="Ettema T.J."/>
        </authorList>
    </citation>
    <scope>NUCLEOTIDE SEQUENCE</scope>
</reference>
<protein>
    <submittedName>
        <fullName evidence="1">Uncharacterized protein</fullName>
    </submittedName>
</protein>
<dbReference type="EMBL" id="LAZR01002862">
    <property type="protein sequence ID" value="KKN24705.1"/>
    <property type="molecule type" value="Genomic_DNA"/>
</dbReference>
<sequence length="109" mass="12280">MSETKHTFLPWSSVITSAYRDGFKEGIRLFAWWKDGVQQVGTTGTTFKEAVAKDIPTEVDCDAYLTEAAKQEISARPKVEELLKSIRESDRIYDHVCAAAREVEAVLKI</sequence>
<evidence type="ECO:0000313" key="1">
    <source>
        <dbReference type="EMBL" id="KKN24705.1"/>
    </source>
</evidence>